<dbReference type="InterPro" id="IPR052713">
    <property type="entry name" value="FeoA"/>
</dbReference>
<evidence type="ECO:0000313" key="4">
    <source>
        <dbReference type="Proteomes" id="UP000806542"/>
    </source>
</evidence>
<dbReference type="Gene3D" id="2.30.30.90">
    <property type="match status" value="1"/>
</dbReference>
<dbReference type="SMART" id="SM00899">
    <property type="entry name" value="FeoA"/>
    <property type="match status" value="1"/>
</dbReference>
<dbReference type="InterPro" id="IPR008988">
    <property type="entry name" value="Transcriptional_repressor_C"/>
</dbReference>
<dbReference type="PANTHER" id="PTHR42954">
    <property type="entry name" value="FE(2+) TRANSPORT PROTEIN A"/>
    <property type="match status" value="1"/>
</dbReference>
<proteinExistence type="predicted"/>
<accession>A0A9D5LZM7</accession>
<dbReference type="InterPro" id="IPR007167">
    <property type="entry name" value="Fe-transptr_FeoA-like"/>
</dbReference>
<sequence>MKVKPLSQLPLGQTANIVSLNTGHELHRRLLELGFFPGNYVTPLYRSPFHDPVAYWIMGSVIALRCEEAGQILVLPL</sequence>
<comment type="caution">
    <text evidence="3">The sequence shown here is derived from an EMBL/GenBank/DDBJ whole genome shotgun (WGS) entry which is preliminary data.</text>
</comment>
<protein>
    <submittedName>
        <fullName evidence="3">Ferrous iron transport protein A</fullName>
    </submittedName>
</protein>
<dbReference type="EMBL" id="JADCKB010000030">
    <property type="protein sequence ID" value="MBE5040996.1"/>
    <property type="molecule type" value="Genomic_DNA"/>
</dbReference>
<reference evidence="3" key="1">
    <citation type="submission" date="2020-10" db="EMBL/GenBank/DDBJ databases">
        <title>ChiBAC.</title>
        <authorList>
            <person name="Zenner C."/>
            <person name="Hitch T.C.A."/>
            <person name="Clavel T."/>
        </authorList>
    </citation>
    <scope>NUCLEOTIDE SEQUENCE</scope>
    <source>
        <strain evidence="3">DSM 107454</strain>
    </source>
</reference>
<dbReference type="AlphaFoldDB" id="A0A9D5LZM7"/>
<dbReference type="PANTHER" id="PTHR42954:SF2">
    <property type="entry name" value="FE(2+) TRANSPORT PROTEIN A"/>
    <property type="match status" value="1"/>
</dbReference>
<dbReference type="GO" id="GO:0046914">
    <property type="term" value="F:transition metal ion binding"/>
    <property type="evidence" value="ECO:0007669"/>
    <property type="project" value="InterPro"/>
</dbReference>
<organism evidence="3 4">
    <name type="scientific">Ructibacterium gallinarum</name>
    <dbReference type="NCBI Taxonomy" id="2779355"/>
    <lineage>
        <taxon>Bacteria</taxon>
        <taxon>Bacillati</taxon>
        <taxon>Bacillota</taxon>
        <taxon>Clostridia</taxon>
        <taxon>Eubacteriales</taxon>
        <taxon>Oscillospiraceae</taxon>
        <taxon>Ructibacterium</taxon>
    </lineage>
</organism>
<dbReference type="Pfam" id="PF04023">
    <property type="entry name" value="FeoA"/>
    <property type="match status" value="1"/>
</dbReference>
<gene>
    <name evidence="3" type="ORF">INF28_11055</name>
</gene>
<dbReference type="Proteomes" id="UP000806542">
    <property type="component" value="Unassembled WGS sequence"/>
</dbReference>
<evidence type="ECO:0000256" key="1">
    <source>
        <dbReference type="ARBA" id="ARBA00023004"/>
    </source>
</evidence>
<name>A0A9D5LZM7_9FIRM</name>
<dbReference type="InterPro" id="IPR038157">
    <property type="entry name" value="FeoA_core_dom"/>
</dbReference>
<dbReference type="RefSeq" id="WP_226393536.1">
    <property type="nucleotide sequence ID" value="NZ_JADCKB010000030.1"/>
</dbReference>
<feature type="domain" description="Ferrous iron transporter FeoA-like" evidence="2">
    <location>
        <begin position="4"/>
        <end position="76"/>
    </location>
</feature>
<evidence type="ECO:0000259" key="2">
    <source>
        <dbReference type="SMART" id="SM00899"/>
    </source>
</evidence>
<keyword evidence="1" id="KW-0408">Iron</keyword>
<evidence type="ECO:0000313" key="3">
    <source>
        <dbReference type="EMBL" id="MBE5040996.1"/>
    </source>
</evidence>
<dbReference type="SUPFAM" id="SSF50037">
    <property type="entry name" value="C-terminal domain of transcriptional repressors"/>
    <property type="match status" value="1"/>
</dbReference>
<keyword evidence="4" id="KW-1185">Reference proteome</keyword>